<protein>
    <submittedName>
        <fullName evidence="3">PilZ domain-containing protein</fullName>
    </submittedName>
</protein>
<dbReference type="SUPFAM" id="SSF141371">
    <property type="entry name" value="PilZ domain-like"/>
    <property type="match status" value="1"/>
</dbReference>
<gene>
    <name evidence="3" type="ORF">M972_111594</name>
</gene>
<dbReference type="Gene3D" id="2.40.10.220">
    <property type="entry name" value="predicted glycosyltransferase like domains"/>
    <property type="match status" value="1"/>
</dbReference>
<comment type="caution">
    <text evidence="3">The sequence shown here is derived from an EMBL/GenBank/DDBJ whole genome shotgun (WGS) entry which is preliminary data.</text>
</comment>
<dbReference type="GO" id="GO:0035438">
    <property type="term" value="F:cyclic-di-GMP binding"/>
    <property type="evidence" value="ECO:0007669"/>
    <property type="project" value="InterPro"/>
</dbReference>
<evidence type="ECO:0000259" key="2">
    <source>
        <dbReference type="Pfam" id="PF07238"/>
    </source>
</evidence>
<evidence type="ECO:0000256" key="1">
    <source>
        <dbReference type="SAM" id="Phobius"/>
    </source>
</evidence>
<reference evidence="3 4" key="1">
    <citation type="submission" date="2017-09" db="EMBL/GenBank/DDBJ databases">
        <title>Evaluation of Pacific Biosciences Sequencing Technology to Finishing C. thermocellum Genome Sequences.</title>
        <authorList>
            <person name="Brown S."/>
        </authorList>
    </citation>
    <scope>NUCLEOTIDE SEQUENCE [LARGE SCALE GENOMIC DNA]</scope>
    <source>
        <strain evidence="3 4">AD2</strain>
    </source>
</reference>
<organism evidence="3 4">
    <name type="scientific">Acetivibrio thermocellus AD2</name>
    <dbReference type="NCBI Taxonomy" id="1138384"/>
    <lineage>
        <taxon>Bacteria</taxon>
        <taxon>Bacillati</taxon>
        <taxon>Bacillota</taxon>
        <taxon>Clostridia</taxon>
        <taxon>Eubacteriales</taxon>
        <taxon>Oscillospiraceae</taxon>
        <taxon>Acetivibrio</taxon>
    </lineage>
</organism>
<sequence>MLNDLLPQNDSPIFCRVSINNDEKWVHGIITYINMEKNIAEIFLSAKYFKSYFNEGSKIVVKSLDENIETLFSGSVSKKVISIRKQAITIQINKVLSYNNQRKYERFRVNYPCRIRYEENVSYIASISDISLGGGLIHSDDLFEEGKNIGIDMFVTPKITISFTGKVIRRIADKKGGYNYGVQLVDIDDANHNLLFELIEYLQTQKKHLAQEWKMFNRLKYSVYAISIFGIFLLIFIVFASKAI</sequence>
<name>A0AB36THL9_ACETH</name>
<dbReference type="InterPro" id="IPR009875">
    <property type="entry name" value="PilZ_domain"/>
</dbReference>
<feature type="domain" description="PilZ" evidence="2">
    <location>
        <begin position="100"/>
        <end position="200"/>
    </location>
</feature>
<dbReference type="Pfam" id="PF07238">
    <property type="entry name" value="PilZ"/>
    <property type="match status" value="1"/>
</dbReference>
<proteinExistence type="predicted"/>
<evidence type="ECO:0000313" key="3">
    <source>
        <dbReference type="EMBL" id="PFH02806.1"/>
    </source>
</evidence>
<keyword evidence="1" id="KW-1133">Transmembrane helix</keyword>
<dbReference type="EMBL" id="PDBW01000001">
    <property type="protein sequence ID" value="PFH02806.1"/>
    <property type="molecule type" value="Genomic_DNA"/>
</dbReference>
<keyword evidence="1" id="KW-0812">Transmembrane</keyword>
<dbReference type="Proteomes" id="UP000223596">
    <property type="component" value="Unassembled WGS sequence"/>
</dbReference>
<feature type="transmembrane region" description="Helical" evidence="1">
    <location>
        <begin position="221"/>
        <end position="241"/>
    </location>
</feature>
<evidence type="ECO:0000313" key="4">
    <source>
        <dbReference type="Proteomes" id="UP000223596"/>
    </source>
</evidence>
<accession>A0AB36THL9</accession>
<keyword evidence="1" id="KW-0472">Membrane</keyword>
<dbReference type="AlphaFoldDB" id="A0AB36THL9"/>